<name>A0A0H3KEK4_BURM1</name>
<evidence type="ECO:0000313" key="1">
    <source>
        <dbReference type="EMBL" id="BAG43313.1"/>
    </source>
</evidence>
<gene>
    <name evidence="1" type="ordered locus">BMULJ_01377</name>
</gene>
<dbReference type="KEGG" id="bmu:Bmul_1864"/>
<keyword evidence="2" id="KW-1185">Reference proteome</keyword>
<dbReference type="GeneID" id="89569893"/>
<proteinExistence type="predicted"/>
<reference evidence="1 2" key="1">
    <citation type="submission" date="2007-04" db="EMBL/GenBank/DDBJ databases">
        <title>Complete genome sequence of Burkholderia multivorans ATCC 17616.</title>
        <authorList>
            <person name="Ohtsubo Y."/>
            <person name="Yamashita A."/>
            <person name="Kurokawa K."/>
            <person name="Takami H."/>
            <person name="Yuhara S."/>
            <person name="Nishiyama E."/>
            <person name="Endo R."/>
            <person name="Miyazaki R."/>
            <person name="Ono A."/>
            <person name="Yano K."/>
            <person name="Ito M."/>
            <person name="Sota M."/>
            <person name="Yuji N."/>
            <person name="Hattori M."/>
            <person name="Tsuda M."/>
        </authorList>
    </citation>
    <scope>NUCLEOTIDE SEQUENCE [LARGE SCALE GENOMIC DNA]</scope>
    <source>
        <strain evidence="2">ATCC 17616 / 249</strain>
    </source>
</reference>
<dbReference type="RefSeq" id="WP_006402103.1">
    <property type="nucleotide sequence ID" value="NC_010084.1"/>
</dbReference>
<dbReference type="Proteomes" id="UP000008815">
    <property type="component" value="Chromosome 1"/>
</dbReference>
<accession>A0A0H3KEK4</accession>
<sequence length="53" mass="5685">MDTSLMIGFGLLFGALAAVAARDVLRAMATNARMQPVPVRVRARDDAARRAGR</sequence>
<dbReference type="EMBL" id="AP009385">
    <property type="protein sequence ID" value="BAG43313.1"/>
    <property type="molecule type" value="Genomic_DNA"/>
</dbReference>
<organism evidence="1 2">
    <name type="scientific">Burkholderia multivorans (strain ATCC 17616 / 249)</name>
    <dbReference type="NCBI Taxonomy" id="395019"/>
    <lineage>
        <taxon>Bacteria</taxon>
        <taxon>Pseudomonadati</taxon>
        <taxon>Pseudomonadota</taxon>
        <taxon>Betaproteobacteria</taxon>
        <taxon>Burkholderiales</taxon>
        <taxon>Burkholderiaceae</taxon>
        <taxon>Burkholderia</taxon>
        <taxon>Burkholderia cepacia complex</taxon>
    </lineage>
</organism>
<protein>
    <submittedName>
        <fullName evidence="1">Uncharacterized protein</fullName>
    </submittedName>
</protein>
<dbReference type="KEGG" id="bmj:BMULJ_01377"/>
<evidence type="ECO:0000313" key="2">
    <source>
        <dbReference type="Proteomes" id="UP000008815"/>
    </source>
</evidence>
<dbReference type="HOGENOM" id="CLU_210146_0_0_4"/>
<dbReference type="AlphaFoldDB" id="A0A0H3KEK4"/>